<evidence type="ECO:0000256" key="1">
    <source>
        <dbReference type="ARBA" id="ARBA00022723"/>
    </source>
</evidence>
<dbReference type="Proteomes" id="UP001429601">
    <property type="component" value="Unassembled WGS sequence"/>
</dbReference>
<dbReference type="InterPro" id="IPR011051">
    <property type="entry name" value="RmlC_Cupin_sf"/>
</dbReference>
<dbReference type="Pfam" id="PF07883">
    <property type="entry name" value="Cupin_2"/>
    <property type="match status" value="1"/>
</dbReference>
<feature type="region of interest" description="Disordered" evidence="2">
    <location>
        <begin position="1"/>
        <end position="30"/>
    </location>
</feature>
<dbReference type="EMBL" id="JAAQQR010000006">
    <property type="protein sequence ID" value="NID06129.1"/>
    <property type="molecule type" value="Genomic_DNA"/>
</dbReference>
<dbReference type="CDD" id="cd02224">
    <property type="entry name" value="cupin_SPO2919-like"/>
    <property type="match status" value="1"/>
</dbReference>
<sequence>MSDPLPSPAAIQAEHAPPRTKPSNYPEPFASMMAGRTKRPLGDLFGLRSFGVNHVTLPPGAISALHHRHTVQDEFVIVLSGELVLIHDAGETILTQGMCAGFARNGTAHHLVNRSDADATYLEVGDRQDGDAVSYPRDDLEAQRTADGWRFVHKDGTPY</sequence>
<name>A0ABX0Q6F4_9GAMM</name>
<reference evidence="4 5" key="1">
    <citation type="journal article" date="2011" name="Curr. Microbiol.">
        <title>Luteibacter jiangsuensis sp. nov.: a methamidophos-degrading bacterium isolated from a methamidophos-manufacturing factory.</title>
        <authorList>
            <person name="Wang L."/>
            <person name="Wang G.L."/>
            <person name="Li S.P."/>
            <person name="Jiang J.D."/>
        </authorList>
    </citation>
    <scope>NUCLEOTIDE SEQUENCE [LARGE SCALE GENOMIC DNA]</scope>
    <source>
        <strain evidence="4 5">CGMCC 1.10133</strain>
    </source>
</reference>
<dbReference type="RefSeq" id="WP_167127978.1">
    <property type="nucleotide sequence ID" value="NZ_JAAQQR010000006.1"/>
</dbReference>
<comment type="caution">
    <text evidence="4">The sequence shown here is derived from an EMBL/GenBank/DDBJ whole genome shotgun (WGS) entry which is preliminary data.</text>
</comment>
<keyword evidence="1" id="KW-0479">Metal-binding</keyword>
<proteinExistence type="predicted"/>
<evidence type="ECO:0000259" key="3">
    <source>
        <dbReference type="Pfam" id="PF07883"/>
    </source>
</evidence>
<dbReference type="SUPFAM" id="SSF51182">
    <property type="entry name" value="RmlC-like cupins"/>
    <property type="match status" value="1"/>
</dbReference>
<dbReference type="Gene3D" id="2.60.120.10">
    <property type="entry name" value="Jelly Rolls"/>
    <property type="match status" value="1"/>
</dbReference>
<dbReference type="InterPro" id="IPR051610">
    <property type="entry name" value="GPI/OXD"/>
</dbReference>
<gene>
    <name evidence="4" type="ORF">HBF26_14630</name>
</gene>
<organism evidence="4 5">
    <name type="scientific">Luteibacter jiangsuensis</name>
    <dbReference type="NCBI Taxonomy" id="637577"/>
    <lineage>
        <taxon>Bacteria</taxon>
        <taxon>Pseudomonadati</taxon>
        <taxon>Pseudomonadota</taxon>
        <taxon>Gammaproteobacteria</taxon>
        <taxon>Lysobacterales</taxon>
        <taxon>Rhodanobacteraceae</taxon>
        <taxon>Luteibacter</taxon>
    </lineage>
</organism>
<dbReference type="InterPro" id="IPR014710">
    <property type="entry name" value="RmlC-like_jellyroll"/>
</dbReference>
<evidence type="ECO:0000313" key="4">
    <source>
        <dbReference type="EMBL" id="NID06129.1"/>
    </source>
</evidence>
<dbReference type="PANTHER" id="PTHR35848">
    <property type="entry name" value="OXALATE-BINDING PROTEIN"/>
    <property type="match status" value="1"/>
</dbReference>
<accession>A0ABX0Q6F4</accession>
<feature type="domain" description="Cupin type-2" evidence="3">
    <location>
        <begin position="54"/>
        <end position="124"/>
    </location>
</feature>
<keyword evidence="5" id="KW-1185">Reference proteome</keyword>
<dbReference type="InterPro" id="IPR013096">
    <property type="entry name" value="Cupin_2"/>
</dbReference>
<evidence type="ECO:0000256" key="2">
    <source>
        <dbReference type="SAM" id="MobiDB-lite"/>
    </source>
</evidence>
<protein>
    <submittedName>
        <fullName evidence="4">Cupin domain-containing protein</fullName>
    </submittedName>
</protein>
<evidence type="ECO:0000313" key="5">
    <source>
        <dbReference type="Proteomes" id="UP001429601"/>
    </source>
</evidence>
<dbReference type="PANTHER" id="PTHR35848:SF9">
    <property type="entry name" value="SLL1358 PROTEIN"/>
    <property type="match status" value="1"/>
</dbReference>